<evidence type="ECO:0000256" key="3">
    <source>
        <dbReference type="ARBA" id="ARBA00022475"/>
    </source>
</evidence>
<feature type="domain" description="Acyltransferase 3" evidence="8">
    <location>
        <begin position="1"/>
        <end position="317"/>
    </location>
</feature>
<evidence type="ECO:0000259" key="8">
    <source>
        <dbReference type="Pfam" id="PF01757"/>
    </source>
</evidence>
<keyword evidence="3" id="KW-1003">Cell membrane</keyword>
<feature type="transmembrane region" description="Helical" evidence="7">
    <location>
        <begin position="113"/>
        <end position="131"/>
    </location>
</feature>
<proteinExistence type="inferred from homology"/>
<feature type="transmembrane region" description="Helical" evidence="7">
    <location>
        <begin position="267"/>
        <end position="287"/>
    </location>
</feature>
<feature type="transmembrane region" description="Helical" evidence="7">
    <location>
        <begin position="235"/>
        <end position="255"/>
    </location>
</feature>
<evidence type="ECO:0000256" key="4">
    <source>
        <dbReference type="ARBA" id="ARBA00022692"/>
    </source>
</evidence>
<feature type="transmembrane region" description="Helical" evidence="7">
    <location>
        <begin position="203"/>
        <end position="223"/>
    </location>
</feature>
<reference evidence="9 10" key="1">
    <citation type="journal article" date="2019" name="Int. J. Syst. Evol. Microbiol.">
        <title>Clostridium fermenticellae sp. nov., isolated from the mud in a fermentation cellar for the production of the Chinese liquor, baijiu.</title>
        <authorList>
            <person name="Xu P.X."/>
            <person name="Chai L.J."/>
            <person name="Qiu T."/>
            <person name="Zhang X.J."/>
            <person name="Lu Z.M."/>
            <person name="Xiao C."/>
            <person name="Wang S.T."/>
            <person name="Shen C.H."/>
            <person name="Shi J.S."/>
            <person name="Xu Z.H."/>
        </authorList>
    </citation>
    <scope>NUCLEOTIDE SEQUENCE [LARGE SCALE GENOMIC DNA]</scope>
    <source>
        <strain evidence="9 10">JN500901</strain>
    </source>
</reference>
<dbReference type="EMBL" id="CP032416">
    <property type="protein sequence ID" value="AYD41210.1"/>
    <property type="molecule type" value="Genomic_DNA"/>
</dbReference>
<keyword evidence="10" id="KW-1185">Reference proteome</keyword>
<name>A0A386H6F4_9CLOT</name>
<keyword evidence="4 7" id="KW-0812">Transmembrane</keyword>
<dbReference type="GO" id="GO:0016413">
    <property type="term" value="F:O-acetyltransferase activity"/>
    <property type="evidence" value="ECO:0007669"/>
    <property type="project" value="TreeGrafter"/>
</dbReference>
<dbReference type="PANTHER" id="PTHR40074">
    <property type="entry name" value="O-ACETYLTRANSFERASE WECH"/>
    <property type="match status" value="1"/>
</dbReference>
<comment type="similarity">
    <text evidence="2">Belongs to the acyltransferase 3 family.</text>
</comment>
<evidence type="ECO:0000256" key="1">
    <source>
        <dbReference type="ARBA" id="ARBA00004651"/>
    </source>
</evidence>
<evidence type="ECO:0000256" key="7">
    <source>
        <dbReference type="SAM" id="Phobius"/>
    </source>
</evidence>
<evidence type="ECO:0000313" key="10">
    <source>
        <dbReference type="Proteomes" id="UP000266301"/>
    </source>
</evidence>
<keyword evidence="5 7" id="KW-1133">Transmembrane helix</keyword>
<dbReference type="RefSeq" id="WP_119973846.1">
    <property type="nucleotide sequence ID" value="NZ_CP032416.1"/>
</dbReference>
<dbReference type="OrthoDB" id="65129at2"/>
<evidence type="ECO:0000256" key="2">
    <source>
        <dbReference type="ARBA" id="ARBA00007400"/>
    </source>
</evidence>
<comment type="subcellular location">
    <subcellularLocation>
        <location evidence="1">Cell membrane</location>
        <topology evidence="1">Multi-pass membrane protein</topology>
    </subcellularLocation>
</comment>
<dbReference type="AlphaFoldDB" id="A0A386H6F4"/>
<dbReference type="GO" id="GO:0005886">
    <property type="term" value="C:plasma membrane"/>
    <property type="evidence" value="ECO:0007669"/>
    <property type="project" value="UniProtKB-SubCell"/>
</dbReference>
<feature type="transmembrane region" description="Helical" evidence="7">
    <location>
        <begin position="143"/>
        <end position="164"/>
    </location>
</feature>
<dbReference type="Pfam" id="PF01757">
    <property type="entry name" value="Acyl_transf_3"/>
    <property type="match status" value="1"/>
</dbReference>
<dbReference type="KEGG" id="cfer:D4Z93_12080"/>
<dbReference type="Proteomes" id="UP000266301">
    <property type="component" value="Chromosome"/>
</dbReference>
<dbReference type="GO" id="GO:0009246">
    <property type="term" value="P:enterobacterial common antigen biosynthetic process"/>
    <property type="evidence" value="ECO:0007669"/>
    <property type="project" value="TreeGrafter"/>
</dbReference>
<sequence length="324" mass="37899">MDVMRALAIITVIFIHVTALMLSYSTVNTKIYMQSLLVNQLARFSVPAFITLSGIGLSISYKEGQGYFKFLAHRLYKVIPRYIIWCVIYIYIIKKTLNISLIANNILYGSAFYHLYFVPLIIQFYIIFPLVHKIIGSKLSLIINFIITMLILVGVHNYIFPGIIQNFFDRKNMLDWLFYFSFGAFIGNNLTAFLNLLKKFRKIVFVSFILVIFGFIYEIVLNARFNRNIDYSTTFLRPSILIYSTVVILLIFSINWKENFFMRIVQYISKSSYGVFLSHALVLYYFSKYYTDNMININSIGFLIKGFFITFFGGIIINQIRKFP</sequence>
<keyword evidence="9" id="KW-0808">Transferase</keyword>
<feature type="transmembrane region" description="Helical" evidence="7">
    <location>
        <begin position="7"/>
        <end position="24"/>
    </location>
</feature>
<feature type="transmembrane region" description="Helical" evidence="7">
    <location>
        <begin position="176"/>
        <end position="196"/>
    </location>
</feature>
<dbReference type="PANTHER" id="PTHR40074:SF2">
    <property type="entry name" value="O-ACETYLTRANSFERASE WECH"/>
    <property type="match status" value="1"/>
</dbReference>
<protein>
    <submittedName>
        <fullName evidence="9">Acyltransferase</fullName>
    </submittedName>
</protein>
<keyword evidence="6 7" id="KW-0472">Membrane</keyword>
<keyword evidence="9" id="KW-0012">Acyltransferase</keyword>
<dbReference type="InterPro" id="IPR002656">
    <property type="entry name" value="Acyl_transf_3_dom"/>
</dbReference>
<accession>A0A386H6F4</accession>
<evidence type="ECO:0000256" key="5">
    <source>
        <dbReference type="ARBA" id="ARBA00022989"/>
    </source>
</evidence>
<evidence type="ECO:0000256" key="6">
    <source>
        <dbReference type="ARBA" id="ARBA00023136"/>
    </source>
</evidence>
<gene>
    <name evidence="9" type="ORF">D4Z93_12080</name>
</gene>
<organism evidence="9 10">
    <name type="scientific">Clostridium fermenticellae</name>
    <dbReference type="NCBI Taxonomy" id="2068654"/>
    <lineage>
        <taxon>Bacteria</taxon>
        <taxon>Bacillati</taxon>
        <taxon>Bacillota</taxon>
        <taxon>Clostridia</taxon>
        <taxon>Eubacteriales</taxon>
        <taxon>Clostridiaceae</taxon>
        <taxon>Clostridium</taxon>
    </lineage>
</organism>
<feature type="transmembrane region" description="Helical" evidence="7">
    <location>
        <begin position="44"/>
        <end position="61"/>
    </location>
</feature>
<feature type="transmembrane region" description="Helical" evidence="7">
    <location>
        <begin position="299"/>
        <end position="317"/>
    </location>
</feature>
<evidence type="ECO:0000313" key="9">
    <source>
        <dbReference type="EMBL" id="AYD41210.1"/>
    </source>
</evidence>